<accession>A0A6I4LWW8</accession>
<comment type="caution">
    <text evidence="3">The sequence shown here is derived from an EMBL/GenBank/DDBJ whole genome shotgun (WGS) entry which is preliminary data.</text>
</comment>
<dbReference type="AlphaFoldDB" id="A0A6I4LWW8"/>
<evidence type="ECO:0000256" key="2">
    <source>
        <dbReference type="SAM" id="SignalP"/>
    </source>
</evidence>
<dbReference type="EMBL" id="SDWJ01000001">
    <property type="protein sequence ID" value="MVZ96610.1"/>
    <property type="molecule type" value="Genomic_DNA"/>
</dbReference>
<keyword evidence="2" id="KW-0732">Signal</keyword>
<reference evidence="3 4" key="1">
    <citation type="submission" date="2019-01" db="EMBL/GenBank/DDBJ databases">
        <title>Sphingorhabdus lacus sp.nov., isolated from an oligotrophic freshwater lake.</title>
        <authorList>
            <person name="Park M."/>
        </authorList>
    </citation>
    <scope>NUCLEOTIDE SEQUENCE [LARGE SCALE GENOMIC DNA]</scope>
    <source>
        <strain evidence="3 4">IMCC26285</strain>
    </source>
</reference>
<sequence>MPKLIFSSLLAFAMLHAPASVTGATGGASYAEMLPARTLHCTLARALNLDPSRAQSRDEIQYEGSFPFSLHLPSIPKRQTPPPDPTSAPEPVDPATAIINDPAGLAKDGKLAFDRVIDLWPVRVEMARSISPALSRIIIISDIDTSAGSANLFMAPAADAASMDMNKVYLGSCRIVGG</sequence>
<feature type="signal peptide" evidence="2">
    <location>
        <begin position="1"/>
        <end position="19"/>
    </location>
</feature>
<protein>
    <submittedName>
        <fullName evidence="3">Uncharacterized protein</fullName>
    </submittedName>
</protein>
<dbReference type="RefSeq" id="WP_160352576.1">
    <property type="nucleotide sequence ID" value="NZ_SDWJ01000001.1"/>
</dbReference>
<evidence type="ECO:0000313" key="4">
    <source>
        <dbReference type="Proteomes" id="UP000471147"/>
    </source>
</evidence>
<feature type="chain" id="PRO_5026228865" evidence="2">
    <location>
        <begin position="20"/>
        <end position="178"/>
    </location>
</feature>
<feature type="compositionally biased region" description="Pro residues" evidence="1">
    <location>
        <begin position="79"/>
        <end position="92"/>
    </location>
</feature>
<dbReference type="Proteomes" id="UP000471147">
    <property type="component" value="Unassembled WGS sequence"/>
</dbReference>
<evidence type="ECO:0000256" key="1">
    <source>
        <dbReference type="SAM" id="MobiDB-lite"/>
    </source>
</evidence>
<name>A0A6I4LWW8_9SPHN</name>
<organism evidence="3 4">
    <name type="scientific">Sphingorhabdus profundilacus</name>
    <dbReference type="NCBI Taxonomy" id="2509718"/>
    <lineage>
        <taxon>Bacteria</taxon>
        <taxon>Pseudomonadati</taxon>
        <taxon>Pseudomonadota</taxon>
        <taxon>Alphaproteobacteria</taxon>
        <taxon>Sphingomonadales</taxon>
        <taxon>Sphingomonadaceae</taxon>
        <taxon>Sphingorhabdus</taxon>
    </lineage>
</organism>
<keyword evidence="4" id="KW-1185">Reference proteome</keyword>
<evidence type="ECO:0000313" key="3">
    <source>
        <dbReference type="EMBL" id="MVZ96610.1"/>
    </source>
</evidence>
<dbReference type="OrthoDB" id="7510579at2"/>
<proteinExistence type="predicted"/>
<gene>
    <name evidence="3" type="ORF">EUU23_02680</name>
</gene>
<feature type="region of interest" description="Disordered" evidence="1">
    <location>
        <begin position="72"/>
        <end position="92"/>
    </location>
</feature>